<dbReference type="GO" id="GO:0043565">
    <property type="term" value="F:sequence-specific DNA binding"/>
    <property type="evidence" value="ECO:0007669"/>
    <property type="project" value="TreeGrafter"/>
</dbReference>
<dbReference type="Pfam" id="PF03466">
    <property type="entry name" value="LysR_substrate"/>
    <property type="match status" value="1"/>
</dbReference>
<dbReference type="InterPro" id="IPR000847">
    <property type="entry name" value="LysR_HTH_N"/>
</dbReference>
<dbReference type="GO" id="GO:0006351">
    <property type="term" value="P:DNA-templated transcription"/>
    <property type="evidence" value="ECO:0007669"/>
    <property type="project" value="TreeGrafter"/>
</dbReference>
<gene>
    <name evidence="6" type="ordered locus">Mpe_A3283</name>
</gene>
<dbReference type="InterPro" id="IPR036388">
    <property type="entry name" value="WH-like_DNA-bd_sf"/>
</dbReference>
<dbReference type="InterPro" id="IPR058163">
    <property type="entry name" value="LysR-type_TF_proteobact-type"/>
</dbReference>
<dbReference type="Gene3D" id="3.40.190.290">
    <property type="match status" value="1"/>
</dbReference>
<name>A2SKZ7_METPP</name>
<evidence type="ECO:0000256" key="1">
    <source>
        <dbReference type="ARBA" id="ARBA00009437"/>
    </source>
</evidence>
<dbReference type="Proteomes" id="UP000000366">
    <property type="component" value="Chromosome"/>
</dbReference>
<evidence type="ECO:0000313" key="7">
    <source>
        <dbReference type="Proteomes" id="UP000000366"/>
    </source>
</evidence>
<dbReference type="SUPFAM" id="SSF53850">
    <property type="entry name" value="Periplasmic binding protein-like II"/>
    <property type="match status" value="1"/>
</dbReference>
<evidence type="ECO:0000256" key="4">
    <source>
        <dbReference type="ARBA" id="ARBA00023163"/>
    </source>
</evidence>
<evidence type="ECO:0000256" key="3">
    <source>
        <dbReference type="ARBA" id="ARBA00023125"/>
    </source>
</evidence>
<dbReference type="SUPFAM" id="SSF46785">
    <property type="entry name" value="Winged helix' DNA-binding domain"/>
    <property type="match status" value="1"/>
</dbReference>
<dbReference type="EMBL" id="CP000555">
    <property type="protein sequence ID" value="ABM96236.1"/>
    <property type="molecule type" value="Genomic_DNA"/>
</dbReference>
<dbReference type="Gene3D" id="1.10.10.10">
    <property type="entry name" value="Winged helix-like DNA-binding domain superfamily/Winged helix DNA-binding domain"/>
    <property type="match status" value="1"/>
</dbReference>
<dbReference type="FunFam" id="1.10.10.10:FF:000001">
    <property type="entry name" value="LysR family transcriptional regulator"/>
    <property type="match status" value="1"/>
</dbReference>
<proteinExistence type="inferred from homology"/>
<feature type="domain" description="HTH lysR-type" evidence="5">
    <location>
        <begin position="1"/>
        <end position="59"/>
    </location>
</feature>
<evidence type="ECO:0000259" key="5">
    <source>
        <dbReference type="PROSITE" id="PS50931"/>
    </source>
</evidence>
<evidence type="ECO:0000256" key="2">
    <source>
        <dbReference type="ARBA" id="ARBA00023015"/>
    </source>
</evidence>
<dbReference type="GO" id="GO:0003700">
    <property type="term" value="F:DNA-binding transcription factor activity"/>
    <property type="evidence" value="ECO:0007669"/>
    <property type="project" value="InterPro"/>
</dbReference>
<accession>A2SKZ7</accession>
<dbReference type="InterPro" id="IPR036390">
    <property type="entry name" value="WH_DNA-bd_sf"/>
</dbReference>
<keyword evidence="4" id="KW-0804">Transcription</keyword>
<keyword evidence="2" id="KW-0805">Transcription regulation</keyword>
<dbReference type="STRING" id="420662.Mpe_A3283"/>
<reference evidence="6 7" key="1">
    <citation type="journal article" date="2007" name="J. Bacteriol.">
        <title>Whole-genome analysis of the methyl tert-butyl ether-degrading beta-proteobacterium Methylibium petroleiphilum PM1.</title>
        <authorList>
            <person name="Kane S.R."/>
            <person name="Chakicherla A.Y."/>
            <person name="Chain P.S.G."/>
            <person name="Schmidt R."/>
            <person name="Shin M.W."/>
            <person name="Legler T.C."/>
            <person name="Scow K.M."/>
            <person name="Larimer F.W."/>
            <person name="Lucas S.M."/>
            <person name="Richardson P.M."/>
            <person name="Hristova K.R."/>
        </authorList>
    </citation>
    <scope>NUCLEOTIDE SEQUENCE [LARGE SCALE GENOMIC DNA]</scope>
    <source>
        <strain evidence="7">ATCC BAA-1232 / LMG 22953 / PM1</strain>
    </source>
</reference>
<protein>
    <submittedName>
        <fullName evidence="6">Transcriptional regulator, LysR family</fullName>
    </submittedName>
</protein>
<dbReference type="PROSITE" id="PS50931">
    <property type="entry name" value="HTH_LYSR"/>
    <property type="match status" value="1"/>
</dbReference>
<dbReference type="RefSeq" id="WP_011830859.1">
    <property type="nucleotide sequence ID" value="NC_008825.1"/>
</dbReference>
<dbReference type="HOGENOM" id="CLU_039613_16_4_4"/>
<dbReference type="PANTHER" id="PTHR30537">
    <property type="entry name" value="HTH-TYPE TRANSCRIPTIONAL REGULATOR"/>
    <property type="match status" value="1"/>
</dbReference>
<dbReference type="CDD" id="cd08471">
    <property type="entry name" value="PBP2_CrgA_like_2"/>
    <property type="match status" value="1"/>
</dbReference>
<comment type="similarity">
    <text evidence="1">Belongs to the LysR transcriptional regulatory family.</text>
</comment>
<keyword evidence="3" id="KW-0238">DNA-binding</keyword>
<dbReference type="KEGG" id="mpt:Mpe_A3283"/>
<dbReference type="AlphaFoldDB" id="A2SKZ7"/>
<organism evidence="6 7">
    <name type="scientific">Methylibium petroleiphilum (strain ATCC BAA-1232 / LMG 22953 / PM1)</name>
    <dbReference type="NCBI Taxonomy" id="420662"/>
    <lineage>
        <taxon>Bacteria</taxon>
        <taxon>Pseudomonadati</taxon>
        <taxon>Pseudomonadota</taxon>
        <taxon>Betaproteobacteria</taxon>
        <taxon>Burkholderiales</taxon>
        <taxon>Sphaerotilaceae</taxon>
        <taxon>Methylibium</taxon>
    </lineage>
</organism>
<sequence length="298" mass="32231">MDRLKAMATFVRIVEAGSLSAAAEGAGQSPAAVVRALAALERHLGVRLLNRNTRRLALTDEGAEFLAWSRRILAEFDAVEHGFDARRHSPGGLLRLTAPVEFGRRHVAPLVNAFLAAHPAMRIELTLADRVADLLDEGLDLALRIGRLPDSSMVAVPLGRTRLVVCASPAYLREAGPVAHPSALRGLACIAFAPHGRHWHFQDRGAPLTQTVSARLVANQVQAASLACTQGLGIARLLHYQVADELADGRLLRLLPAFEPPDLPIQLVYPHARLLSPRVRQFIDWAAPRLAAAIPDPS</sequence>
<dbReference type="Pfam" id="PF00126">
    <property type="entry name" value="HTH_1"/>
    <property type="match status" value="1"/>
</dbReference>
<keyword evidence="7" id="KW-1185">Reference proteome</keyword>
<dbReference type="PANTHER" id="PTHR30537:SF5">
    <property type="entry name" value="HTH-TYPE TRANSCRIPTIONAL ACTIVATOR TTDR-RELATED"/>
    <property type="match status" value="1"/>
</dbReference>
<dbReference type="InterPro" id="IPR005119">
    <property type="entry name" value="LysR_subst-bd"/>
</dbReference>
<dbReference type="eggNOG" id="COG0583">
    <property type="taxonomic scope" value="Bacteria"/>
</dbReference>
<evidence type="ECO:0000313" key="6">
    <source>
        <dbReference type="EMBL" id="ABM96236.1"/>
    </source>
</evidence>